<sequence>MSLTHSAAHHLLDEVDGLPAEEVRERVELARFVQEAFVDPPTTIDGTRQASKNLPFAATSKMLSRLVDRQLIEIGPVVLVETAKTKVVPITLGSLRPNDTGWQKMQMQIRCKDAMDGRLGFRLQVPKEPEPGEDLPAVPETIGSEIHFQVDETAIAPWYFHWLNSANREQFRKRVGGEQFLLFHLHEAQRANTRQP</sequence>
<organism evidence="1 2">
    <name type="scientific">Stieleria maiorica</name>
    <dbReference type="NCBI Taxonomy" id="2795974"/>
    <lineage>
        <taxon>Bacteria</taxon>
        <taxon>Pseudomonadati</taxon>
        <taxon>Planctomycetota</taxon>
        <taxon>Planctomycetia</taxon>
        <taxon>Pirellulales</taxon>
        <taxon>Pirellulaceae</taxon>
        <taxon>Stieleria</taxon>
    </lineage>
</organism>
<keyword evidence="2" id="KW-1185">Reference proteome</keyword>
<accession>A0A5B9MCG9</accession>
<protein>
    <submittedName>
        <fullName evidence="1">Uncharacterized protein</fullName>
    </submittedName>
</protein>
<dbReference type="AlphaFoldDB" id="A0A5B9MCG9"/>
<evidence type="ECO:0000313" key="1">
    <source>
        <dbReference type="EMBL" id="QEF97916.1"/>
    </source>
</evidence>
<dbReference type="KEGG" id="smam:Mal15_19620"/>
<proteinExistence type="predicted"/>
<reference evidence="1 2" key="1">
    <citation type="submission" date="2019-02" db="EMBL/GenBank/DDBJ databases">
        <title>Planctomycetal bacteria perform biofilm scaping via a novel small molecule.</title>
        <authorList>
            <person name="Jeske O."/>
            <person name="Boedeker C."/>
            <person name="Wiegand S."/>
            <person name="Breitling P."/>
            <person name="Kallscheuer N."/>
            <person name="Jogler M."/>
            <person name="Rohde M."/>
            <person name="Petersen J."/>
            <person name="Medema M.H."/>
            <person name="Surup F."/>
            <person name="Jogler C."/>
        </authorList>
    </citation>
    <scope>NUCLEOTIDE SEQUENCE [LARGE SCALE GENOMIC DNA]</scope>
    <source>
        <strain evidence="1 2">Mal15</strain>
    </source>
</reference>
<dbReference type="EMBL" id="CP036264">
    <property type="protein sequence ID" value="QEF97916.1"/>
    <property type="molecule type" value="Genomic_DNA"/>
</dbReference>
<name>A0A5B9MCG9_9BACT</name>
<gene>
    <name evidence="1" type="ORF">Mal15_19620</name>
</gene>
<evidence type="ECO:0000313" key="2">
    <source>
        <dbReference type="Proteomes" id="UP000321353"/>
    </source>
</evidence>
<dbReference type="RefSeq" id="WP_147867516.1">
    <property type="nucleotide sequence ID" value="NZ_CP036264.1"/>
</dbReference>
<dbReference type="Proteomes" id="UP000321353">
    <property type="component" value="Chromosome"/>
</dbReference>